<protein>
    <submittedName>
        <fullName evidence="2">Uncharacterized protein</fullName>
    </submittedName>
</protein>
<comment type="caution">
    <text evidence="2">The sequence shown here is derived from an EMBL/GenBank/DDBJ whole genome shotgun (WGS) entry which is preliminary data.</text>
</comment>
<accession>A0A4Z2GJB8</accession>
<organism evidence="2 3">
    <name type="scientific">Liparis tanakae</name>
    <name type="common">Tanaka's snailfish</name>
    <dbReference type="NCBI Taxonomy" id="230148"/>
    <lineage>
        <taxon>Eukaryota</taxon>
        <taxon>Metazoa</taxon>
        <taxon>Chordata</taxon>
        <taxon>Craniata</taxon>
        <taxon>Vertebrata</taxon>
        <taxon>Euteleostomi</taxon>
        <taxon>Actinopterygii</taxon>
        <taxon>Neopterygii</taxon>
        <taxon>Teleostei</taxon>
        <taxon>Neoteleostei</taxon>
        <taxon>Acanthomorphata</taxon>
        <taxon>Eupercaria</taxon>
        <taxon>Perciformes</taxon>
        <taxon>Cottioidei</taxon>
        <taxon>Cottales</taxon>
        <taxon>Liparidae</taxon>
        <taxon>Liparis</taxon>
    </lineage>
</organism>
<evidence type="ECO:0000313" key="3">
    <source>
        <dbReference type="Proteomes" id="UP000314294"/>
    </source>
</evidence>
<feature type="compositionally biased region" description="Basic and acidic residues" evidence="1">
    <location>
        <begin position="29"/>
        <end position="46"/>
    </location>
</feature>
<evidence type="ECO:0000256" key="1">
    <source>
        <dbReference type="SAM" id="MobiDB-lite"/>
    </source>
</evidence>
<name>A0A4Z2GJB8_9TELE</name>
<proteinExistence type="predicted"/>
<evidence type="ECO:0000313" key="2">
    <source>
        <dbReference type="EMBL" id="TNN52832.1"/>
    </source>
</evidence>
<sequence>MLVVTISSNHLHCVWLYRSTQRIRSSPGGHREVKGGDSRAPVEEASRPPSGCSSEHGAN</sequence>
<dbReference type="AlphaFoldDB" id="A0A4Z2GJB8"/>
<keyword evidence="3" id="KW-1185">Reference proteome</keyword>
<dbReference type="Proteomes" id="UP000314294">
    <property type="component" value="Unassembled WGS sequence"/>
</dbReference>
<feature type="region of interest" description="Disordered" evidence="1">
    <location>
        <begin position="24"/>
        <end position="59"/>
    </location>
</feature>
<dbReference type="EMBL" id="SRLO01000534">
    <property type="protein sequence ID" value="TNN52832.1"/>
    <property type="molecule type" value="Genomic_DNA"/>
</dbReference>
<gene>
    <name evidence="2" type="ORF">EYF80_036932</name>
</gene>
<reference evidence="2 3" key="1">
    <citation type="submission" date="2019-03" db="EMBL/GenBank/DDBJ databases">
        <title>First draft genome of Liparis tanakae, snailfish: a comprehensive survey of snailfish specific genes.</title>
        <authorList>
            <person name="Kim W."/>
            <person name="Song I."/>
            <person name="Jeong J.-H."/>
            <person name="Kim D."/>
            <person name="Kim S."/>
            <person name="Ryu S."/>
            <person name="Song J.Y."/>
            <person name="Lee S.K."/>
        </authorList>
    </citation>
    <scope>NUCLEOTIDE SEQUENCE [LARGE SCALE GENOMIC DNA]</scope>
    <source>
        <tissue evidence="2">Muscle</tissue>
    </source>
</reference>